<dbReference type="Proteomes" id="UP000036987">
    <property type="component" value="Unassembled WGS sequence"/>
</dbReference>
<feature type="repeat" description="Solcar" evidence="8">
    <location>
        <begin position="13"/>
        <end position="105"/>
    </location>
</feature>
<name>A0A0K9NRS6_ZOSMR</name>
<evidence type="ECO:0000256" key="9">
    <source>
        <dbReference type="RuleBase" id="RU000488"/>
    </source>
</evidence>
<dbReference type="InterPro" id="IPR018108">
    <property type="entry name" value="MCP_transmembrane"/>
</dbReference>
<dbReference type="Gene3D" id="1.50.40.10">
    <property type="entry name" value="Mitochondrial carrier domain"/>
    <property type="match status" value="1"/>
</dbReference>
<organism evidence="11 12">
    <name type="scientific">Zostera marina</name>
    <name type="common">Eelgrass</name>
    <dbReference type="NCBI Taxonomy" id="29655"/>
    <lineage>
        <taxon>Eukaryota</taxon>
        <taxon>Viridiplantae</taxon>
        <taxon>Streptophyta</taxon>
        <taxon>Embryophyta</taxon>
        <taxon>Tracheophyta</taxon>
        <taxon>Spermatophyta</taxon>
        <taxon>Magnoliopsida</taxon>
        <taxon>Liliopsida</taxon>
        <taxon>Zosteraceae</taxon>
        <taxon>Zostera</taxon>
    </lineage>
</organism>
<evidence type="ECO:0000313" key="11">
    <source>
        <dbReference type="EMBL" id="KMZ59484.1"/>
    </source>
</evidence>
<evidence type="ECO:0000256" key="2">
    <source>
        <dbReference type="ARBA" id="ARBA00006375"/>
    </source>
</evidence>
<keyword evidence="4 8" id="KW-0812">Transmembrane</keyword>
<dbReference type="GO" id="GO:0035352">
    <property type="term" value="P:NAD transmembrane transport"/>
    <property type="evidence" value="ECO:0000318"/>
    <property type="project" value="GO_Central"/>
</dbReference>
<evidence type="ECO:0000256" key="10">
    <source>
        <dbReference type="SAM" id="Phobius"/>
    </source>
</evidence>
<dbReference type="AlphaFoldDB" id="A0A0K9NRS6"/>
<protein>
    <submittedName>
        <fullName evidence="11">Nicotinamide adenine dinucleotide transporter 2, mitochondrial</fullName>
    </submittedName>
</protein>
<dbReference type="InterPro" id="IPR044712">
    <property type="entry name" value="SLC25A32-like"/>
</dbReference>
<dbReference type="PANTHER" id="PTHR45683">
    <property type="entry name" value="MITOCHONDRIAL NICOTINAMIDE ADENINE DINUCLEOTIDE TRANSPORTER 1-RELATED-RELATED"/>
    <property type="match status" value="1"/>
</dbReference>
<dbReference type="STRING" id="29655.A0A0K9NRS6"/>
<dbReference type="PRINTS" id="PR00926">
    <property type="entry name" value="MITOCARRIER"/>
</dbReference>
<comment type="caution">
    <text evidence="11">The sequence shown here is derived from an EMBL/GenBank/DDBJ whole genome shotgun (WGS) entry which is preliminary data.</text>
</comment>
<evidence type="ECO:0000256" key="4">
    <source>
        <dbReference type="ARBA" id="ARBA00022692"/>
    </source>
</evidence>
<evidence type="ECO:0000256" key="8">
    <source>
        <dbReference type="PROSITE-ProRule" id="PRU00282"/>
    </source>
</evidence>
<keyword evidence="6 10" id="KW-1133">Transmembrane helix</keyword>
<feature type="transmembrane region" description="Helical" evidence="10">
    <location>
        <begin position="119"/>
        <end position="141"/>
    </location>
</feature>
<feature type="repeat" description="Solcar" evidence="8">
    <location>
        <begin position="115"/>
        <end position="203"/>
    </location>
</feature>
<dbReference type="PROSITE" id="PS50920">
    <property type="entry name" value="SOLCAR"/>
    <property type="match status" value="3"/>
</dbReference>
<dbReference type="InterPro" id="IPR002067">
    <property type="entry name" value="MCP"/>
</dbReference>
<evidence type="ECO:0000313" key="12">
    <source>
        <dbReference type="Proteomes" id="UP000036987"/>
    </source>
</evidence>
<gene>
    <name evidence="11" type="ORF">ZOSMA_68G00710</name>
</gene>
<feature type="repeat" description="Solcar" evidence="8">
    <location>
        <begin position="215"/>
        <end position="303"/>
    </location>
</feature>
<keyword evidence="12" id="KW-1185">Reference proteome</keyword>
<keyword evidence="3 9" id="KW-0813">Transport</keyword>
<dbReference type="Pfam" id="PF00153">
    <property type="entry name" value="Mito_carr"/>
    <property type="match status" value="3"/>
</dbReference>
<dbReference type="SUPFAM" id="SSF103506">
    <property type="entry name" value="Mitochondrial carrier"/>
    <property type="match status" value="1"/>
</dbReference>
<reference evidence="12" key="1">
    <citation type="journal article" date="2016" name="Nature">
        <title>The genome of the seagrass Zostera marina reveals angiosperm adaptation to the sea.</title>
        <authorList>
            <person name="Olsen J.L."/>
            <person name="Rouze P."/>
            <person name="Verhelst B."/>
            <person name="Lin Y.-C."/>
            <person name="Bayer T."/>
            <person name="Collen J."/>
            <person name="Dattolo E."/>
            <person name="De Paoli E."/>
            <person name="Dittami S."/>
            <person name="Maumus F."/>
            <person name="Michel G."/>
            <person name="Kersting A."/>
            <person name="Lauritano C."/>
            <person name="Lohaus R."/>
            <person name="Toepel M."/>
            <person name="Tonon T."/>
            <person name="Vanneste K."/>
            <person name="Amirebrahimi M."/>
            <person name="Brakel J."/>
            <person name="Bostroem C."/>
            <person name="Chovatia M."/>
            <person name="Grimwood J."/>
            <person name="Jenkins J.W."/>
            <person name="Jueterbock A."/>
            <person name="Mraz A."/>
            <person name="Stam W.T."/>
            <person name="Tice H."/>
            <person name="Bornberg-Bauer E."/>
            <person name="Green P.J."/>
            <person name="Pearson G.A."/>
            <person name="Procaccini G."/>
            <person name="Duarte C.M."/>
            <person name="Schmutz J."/>
            <person name="Reusch T.B.H."/>
            <person name="Van de Peer Y."/>
        </authorList>
    </citation>
    <scope>NUCLEOTIDE SEQUENCE [LARGE SCALE GENOMIC DNA]</scope>
    <source>
        <strain evidence="12">cv. Finnish</strain>
    </source>
</reference>
<dbReference type="InterPro" id="IPR023395">
    <property type="entry name" value="MCP_dom_sf"/>
</dbReference>
<dbReference type="OrthoDB" id="10266426at2759"/>
<dbReference type="FunFam" id="1.50.40.10:FF:000105">
    <property type="entry name" value="Nicotinamide adenine dinucleotide transporter 1, chloroplastic"/>
    <property type="match status" value="1"/>
</dbReference>
<accession>A0A0K9NRS6</accession>
<evidence type="ECO:0000256" key="5">
    <source>
        <dbReference type="ARBA" id="ARBA00022737"/>
    </source>
</evidence>
<evidence type="ECO:0000256" key="7">
    <source>
        <dbReference type="ARBA" id="ARBA00023136"/>
    </source>
</evidence>
<dbReference type="FunFam" id="1.50.40.10:FF:000081">
    <property type="entry name" value="NAD+ transporter"/>
    <property type="match status" value="1"/>
</dbReference>
<evidence type="ECO:0000256" key="1">
    <source>
        <dbReference type="ARBA" id="ARBA00004141"/>
    </source>
</evidence>
<dbReference type="OMA" id="TTVWKHE"/>
<feature type="transmembrane region" description="Helical" evidence="10">
    <location>
        <begin position="80"/>
        <end position="99"/>
    </location>
</feature>
<dbReference type="GO" id="GO:0016020">
    <property type="term" value="C:membrane"/>
    <property type="evidence" value="ECO:0007669"/>
    <property type="project" value="UniProtKB-SubCell"/>
</dbReference>
<evidence type="ECO:0000256" key="3">
    <source>
        <dbReference type="ARBA" id="ARBA00022448"/>
    </source>
</evidence>
<evidence type="ECO:0000256" key="6">
    <source>
        <dbReference type="ARBA" id="ARBA00022989"/>
    </source>
</evidence>
<comment type="subcellular location">
    <subcellularLocation>
        <location evidence="1">Membrane</location>
        <topology evidence="1">Multi-pass membrane protein</topology>
    </subcellularLocation>
</comment>
<proteinExistence type="inferred from homology"/>
<dbReference type="EMBL" id="LFYR01001785">
    <property type="protein sequence ID" value="KMZ59484.1"/>
    <property type="molecule type" value="Genomic_DNA"/>
</dbReference>
<keyword evidence="5" id="KW-0677">Repeat</keyword>
<keyword evidence="7 8" id="KW-0472">Membrane</keyword>
<sequence length="318" mass="34370">MTSDAPAPAPSSRGFLYNAGAGAAAGAIAATFVCPLDVIKTRFQVHGLPKIQGRTFRGSVIVGCLEQILQKEGFRGMYRGLSPTVLALLPTWAVYFTVYDPLKRLLGSNDEKRQLSIGANMIAASGAGAATTIATIPLWVVKTRFQTQGMNGGVAPYKGTFPALRKIAHEEGIRGLYSGLVPALVGVSHVAIQFPFYEKIKIYLAKRDNTSVGSLSAGNVALASSISKIIASSLTYPHEVVRSRLQEQGFHSVKRYKGGIDCIKKVFREEGLPGFYRGCATNLLRTTPAAVITFTSFEMIHRFLETTFPPEPLSRTLQ</sequence>
<dbReference type="GO" id="GO:0051724">
    <property type="term" value="F:NAD transmembrane transporter activity"/>
    <property type="evidence" value="ECO:0000318"/>
    <property type="project" value="GO_Central"/>
</dbReference>
<feature type="transmembrane region" description="Helical" evidence="10">
    <location>
        <begin position="15"/>
        <end position="36"/>
    </location>
</feature>
<comment type="similarity">
    <text evidence="2 9">Belongs to the mitochondrial carrier (TC 2.A.29) family.</text>
</comment>